<dbReference type="PANTHER" id="PTHR43085:SF49">
    <property type="entry name" value="5-DEHYDRO-2-DEOXYGLUCONOKINASE"/>
    <property type="match status" value="1"/>
</dbReference>
<dbReference type="Proteomes" id="UP000010792">
    <property type="component" value="Chromosome"/>
</dbReference>
<dbReference type="GO" id="GO:0016301">
    <property type="term" value="F:kinase activity"/>
    <property type="evidence" value="ECO:0007669"/>
    <property type="project" value="UniProtKB-KW"/>
</dbReference>
<dbReference type="PROSITE" id="PS00584">
    <property type="entry name" value="PFKB_KINASES_2"/>
    <property type="match status" value="1"/>
</dbReference>
<proteinExistence type="inferred from homology"/>
<feature type="domain" description="Carbohydrate kinase PfkB" evidence="6">
    <location>
        <begin position="19"/>
        <end position="333"/>
    </location>
</feature>
<evidence type="ECO:0000259" key="6">
    <source>
        <dbReference type="Pfam" id="PF00294"/>
    </source>
</evidence>
<gene>
    <name evidence="8" type="ORF">NT26_3243</name>
</gene>
<evidence type="ECO:0000256" key="4">
    <source>
        <dbReference type="ARBA" id="ARBA00022777"/>
    </source>
</evidence>
<evidence type="ECO:0000256" key="2">
    <source>
        <dbReference type="ARBA" id="ARBA00022679"/>
    </source>
</evidence>
<keyword evidence="9" id="KW-1185">Reference proteome</keyword>
<dbReference type="InterPro" id="IPR050306">
    <property type="entry name" value="PfkB_Carbo_kinase"/>
</dbReference>
<evidence type="ECO:0000256" key="5">
    <source>
        <dbReference type="ARBA" id="ARBA00022840"/>
    </source>
</evidence>
<dbReference type="GO" id="GO:0005524">
    <property type="term" value="F:ATP binding"/>
    <property type="evidence" value="ECO:0007669"/>
    <property type="project" value="UniProtKB-KW"/>
</dbReference>
<name>L0NJG0_9HYPH</name>
<protein>
    <submittedName>
        <fullName evidence="8">Fructokinase-1</fullName>
    </submittedName>
</protein>
<dbReference type="Gene3D" id="2.20.150.10">
    <property type="entry name" value="putative 5-dehydro-2- deoxygluconokinase"/>
    <property type="match status" value="1"/>
</dbReference>
<dbReference type="SUPFAM" id="SSF53613">
    <property type="entry name" value="Ribokinase-like"/>
    <property type="match status" value="1"/>
</dbReference>
<comment type="similarity">
    <text evidence="1">Belongs to the carbohydrate kinase PfkB family.</text>
</comment>
<dbReference type="EMBL" id="FO082820">
    <property type="protein sequence ID" value="CCF20966.1"/>
    <property type="molecule type" value="Genomic_DNA"/>
</dbReference>
<dbReference type="Pfam" id="PF09863">
    <property type="entry name" value="DUF2090"/>
    <property type="match status" value="1"/>
</dbReference>
<dbReference type="Pfam" id="PF00294">
    <property type="entry name" value="PfkB"/>
    <property type="match status" value="1"/>
</dbReference>
<keyword evidence="2" id="KW-0808">Transferase</keyword>
<dbReference type="CDD" id="cd01166">
    <property type="entry name" value="KdgK"/>
    <property type="match status" value="1"/>
</dbReference>
<evidence type="ECO:0000256" key="3">
    <source>
        <dbReference type="ARBA" id="ARBA00022741"/>
    </source>
</evidence>
<dbReference type="InterPro" id="IPR018659">
    <property type="entry name" value="DUF2090"/>
</dbReference>
<keyword evidence="3" id="KW-0547">Nucleotide-binding</keyword>
<accession>L0NJG0</accession>
<keyword evidence="4 8" id="KW-0418">Kinase</keyword>
<dbReference type="InterPro" id="IPR030830">
    <property type="entry name" value="Myo_inos_IolC"/>
</dbReference>
<dbReference type="NCBIfam" id="TIGR04382">
    <property type="entry name" value="myo_inos_iolC_N"/>
    <property type="match status" value="1"/>
</dbReference>
<evidence type="ECO:0000313" key="8">
    <source>
        <dbReference type="EMBL" id="CCF20966.1"/>
    </source>
</evidence>
<dbReference type="InterPro" id="IPR011611">
    <property type="entry name" value="PfkB_dom"/>
</dbReference>
<dbReference type="KEGG" id="rht:NT26_3243"/>
<dbReference type="STRING" id="1125847.NT26_3243"/>
<dbReference type="Gene3D" id="3.40.1190.20">
    <property type="match status" value="1"/>
</dbReference>
<reference evidence="8 9" key="1">
    <citation type="journal article" date="2013" name="Genome Biol. Evol.">
        <title>Life in an arsenic-containing gold mine: genome and physiology of the autotrophic arsenite-oxidizing bacterium rhizobium sp. NT-26.</title>
        <authorList>
            <person name="Andres J."/>
            <person name="Arsene-Ploetze F."/>
            <person name="Barbe V."/>
            <person name="Brochier-Armanet C."/>
            <person name="Cleiss-Arnold J."/>
            <person name="Coppee J.Y."/>
            <person name="Dillies M.A."/>
            <person name="Geist"/>
            <person name="L"/>
            <person name="Joublin A."/>
            <person name="Koechler S."/>
            <person name="Lassalle F."/>
            <person name="Marchal M."/>
            <person name="Medigue C."/>
            <person name="Muller D."/>
            <person name="Nesme X."/>
            <person name="Plewniak F."/>
            <person name="Proux C."/>
            <person name="Ramirez-Bahena M.H."/>
            <person name="Schenowitz C."/>
            <person name="Sismeiro O."/>
            <person name="Vallenet D."/>
            <person name="Santini J.M."/>
            <person name="Bertin P.N."/>
        </authorList>
    </citation>
    <scope>NUCLEOTIDE SEQUENCE [LARGE SCALE GENOMIC DNA]</scope>
    <source>
        <strain evidence="8 9">NT-26</strain>
    </source>
</reference>
<feature type="domain" description="DUF2090" evidence="7">
    <location>
        <begin position="337"/>
        <end position="644"/>
    </location>
</feature>
<sequence>MRTEGETDVMRKESTKRLDLITIGRSSVDLYGDQVGGRLEDMRSFSKYIGGSPTNIAAGSARLGLKSGVITRVGDEHMGRFIREQLVAEGVDVTGVKTDPERLTALVLLGIRDEHSFPLIFYRENCADMALCEDDIDEGFIGSAACVCATGTHLSHPRTEAAVLKALDLARKHGARTALDIDYRPNLWGLAGHGAGESRFIESGAVTAKLQSTLHLFDLIVGTEEEFHIAGGSTDTIEALRNVRKVSSATLVCKRGPMGAVAFEAEIGSRLDEGRSGPGFPIEVFNVLGAGDGFMSGLLRGWLRDEPWETALTYANACGAFAVSRHGCTPAYPSWEELQFFLKRGVKRPDLRNDPALEQVHWSTNRKGDWPEMRIFAFDHRMQLETLAKEAGAEMSRIGQFKTLCLQSALKVAGGHHGYGILCDDRLGRKALHAATGTGLWIGRPTEWPGSRPLTLEPDLGPDCGGLDNWPKDHVVKVLCFCHPDDRVELRQEQEETLLRLFTAARRNDLEFLLEIIPSKAGPVDDQTTADLIRRFYEIGIYPDWWKLEPMRSPAAWRAACQAIEENDPHIRGIVILGLDAPEADLQQSFRAAAQFDLVKGFAVGRTIFADAARRWLWGEIGDAEAIAMMQERYGRLCRIWDEARTAATETGATYAGETA</sequence>
<organism evidence="8 9">
    <name type="scientific">Pseudorhizobium banfieldiae</name>
    <dbReference type="NCBI Taxonomy" id="1125847"/>
    <lineage>
        <taxon>Bacteria</taxon>
        <taxon>Pseudomonadati</taxon>
        <taxon>Pseudomonadota</taxon>
        <taxon>Alphaproteobacteria</taxon>
        <taxon>Hyphomicrobiales</taxon>
        <taxon>Rhizobiaceae</taxon>
        <taxon>Rhizobium/Agrobacterium group</taxon>
        <taxon>Pseudorhizobium</taxon>
    </lineage>
</organism>
<dbReference type="Gene3D" id="3.20.20.70">
    <property type="entry name" value="Aldolase class I"/>
    <property type="match status" value="1"/>
</dbReference>
<evidence type="ECO:0000313" key="9">
    <source>
        <dbReference type="Proteomes" id="UP000010792"/>
    </source>
</evidence>
<dbReference type="AlphaFoldDB" id="L0NJG0"/>
<dbReference type="InterPro" id="IPR002173">
    <property type="entry name" value="Carboh/pur_kinase_PfkB_CS"/>
</dbReference>
<dbReference type="InterPro" id="IPR013785">
    <property type="entry name" value="Aldolase_TIM"/>
</dbReference>
<dbReference type="InterPro" id="IPR029056">
    <property type="entry name" value="Ribokinase-like"/>
</dbReference>
<dbReference type="InterPro" id="IPR023314">
    <property type="entry name" value="Myo_inos_IolC-like_sf"/>
</dbReference>
<evidence type="ECO:0000256" key="1">
    <source>
        <dbReference type="ARBA" id="ARBA00010688"/>
    </source>
</evidence>
<dbReference type="PROSITE" id="PS00583">
    <property type="entry name" value="PFKB_KINASES_1"/>
    <property type="match status" value="1"/>
</dbReference>
<keyword evidence="5" id="KW-0067">ATP-binding</keyword>
<evidence type="ECO:0000259" key="7">
    <source>
        <dbReference type="Pfam" id="PF09863"/>
    </source>
</evidence>
<dbReference type="PANTHER" id="PTHR43085">
    <property type="entry name" value="HEXOKINASE FAMILY MEMBER"/>
    <property type="match status" value="1"/>
</dbReference>